<keyword evidence="2" id="KW-0833">Ubl conjugation pathway</keyword>
<evidence type="ECO:0000256" key="2">
    <source>
        <dbReference type="ARBA" id="ARBA00022786"/>
    </source>
</evidence>
<proteinExistence type="inferred from homology"/>
<dbReference type="PANTHER" id="PTHR32370">
    <property type="entry name" value="OS12G0117600 PROTEIN"/>
    <property type="match status" value="1"/>
</dbReference>
<comment type="caution">
    <text evidence="6">The sequence shown here is derived from an EMBL/GenBank/DDBJ whole genome shotgun (WGS) entry which is preliminary data.</text>
</comment>
<organism evidence="6 7">
    <name type="scientific">Eleusine coracana subsp. coracana</name>
    <dbReference type="NCBI Taxonomy" id="191504"/>
    <lineage>
        <taxon>Eukaryota</taxon>
        <taxon>Viridiplantae</taxon>
        <taxon>Streptophyta</taxon>
        <taxon>Embryophyta</taxon>
        <taxon>Tracheophyta</taxon>
        <taxon>Spermatophyta</taxon>
        <taxon>Magnoliopsida</taxon>
        <taxon>Liliopsida</taxon>
        <taxon>Poales</taxon>
        <taxon>Poaceae</taxon>
        <taxon>PACMAD clade</taxon>
        <taxon>Chloridoideae</taxon>
        <taxon>Cynodonteae</taxon>
        <taxon>Eleusininae</taxon>
        <taxon>Eleusine</taxon>
    </lineage>
</organism>
<name>A0AAV5CXG2_ELECO</name>
<feature type="domain" description="NPH3" evidence="5">
    <location>
        <begin position="195"/>
        <end position="507"/>
    </location>
</feature>
<reference evidence="6" key="1">
    <citation type="journal article" date="2018" name="DNA Res.">
        <title>Multiple hybrid de novo genome assembly of finger millet, an orphan allotetraploid crop.</title>
        <authorList>
            <person name="Hatakeyama M."/>
            <person name="Aluri S."/>
            <person name="Balachadran M.T."/>
            <person name="Sivarajan S.R."/>
            <person name="Patrignani A."/>
            <person name="Gruter S."/>
            <person name="Poveda L."/>
            <person name="Shimizu-Inatsugi R."/>
            <person name="Baeten J."/>
            <person name="Francoijs K.J."/>
            <person name="Nataraja K.N."/>
            <person name="Reddy Y.A.N."/>
            <person name="Phadnis S."/>
            <person name="Ravikumar R.L."/>
            <person name="Schlapbach R."/>
            <person name="Sreeman S.M."/>
            <person name="Shimizu K.K."/>
        </authorList>
    </citation>
    <scope>NUCLEOTIDE SEQUENCE</scope>
</reference>
<dbReference type="Proteomes" id="UP001054889">
    <property type="component" value="Unassembled WGS sequence"/>
</dbReference>
<dbReference type="InterPro" id="IPR027356">
    <property type="entry name" value="NPH3_dom"/>
</dbReference>
<feature type="region of interest" description="Disordered" evidence="4">
    <location>
        <begin position="362"/>
        <end position="395"/>
    </location>
</feature>
<comment type="similarity">
    <text evidence="3">Belongs to the NPH3 family.</text>
</comment>
<sequence>MKLMKLGNRPDIFVTSGNVRYVQAEVPTDLQIQVEDVLFRLHKFPLLSKCLRLQALCLESSSSSSSCIVALDLPDFPGGAEAFDACARFCYGVPVTVGAHNVVPLRCAAARLGMAESGAERGNLAAKLDAFLASCLLRRWKDALGVLRSTAAAGRQYAAACEELGVTSRCVDAVAALVVSAGPTAAQAGPSSSSAWWARDVSDLDVGLFWRVMVAVKATGAVPSSAVGEALRTYARRCLPSVPVNGYYHYSAAEQTDGNAELTTKNHRLLVEKLVSLLPAERHAVSCSFLLMLLKAANILGASPATKTELTRRAAMQLEDATVSDLLIPSSASSPATETVSYDVDAVAAILEEFTLRQAAAAAGDREEEASHARWHGHRRSRSAESATELDGARRSSSASHGAVVRVGRLVDGFLVEAAKDVSLPLEKMVALAEAVPNCARPVHDDLYRAVDTYLRAHPGMDKSARKKLCRVLNCRKLSEAASLHAAQNDLLPLRVVVQVLFFENARAAASNPGTNNNRFADLAGGVKALLTRPRSREVNTDAETKDVQMSLRVGGLGGAPAGDDDWSVEGLKRTASRVTTLRMRLEEEDADNDAFVHRARAGLVRSASSRVRAFCAIPAGKPKRVLSRLWSSGRAVASRS</sequence>
<dbReference type="Gene3D" id="3.30.710.10">
    <property type="entry name" value="Potassium Channel Kv1.1, Chain A"/>
    <property type="match status" value="1"/>
</dbReference>
<gene>
    <name evidence="6" type="primary">ga19951</name>
    <name evidence="6" type="ORF">PR202_ga19951</name>
</gene>
<dbReference type="InterPro" id="IPR043454">
    <property type="entry name" value="NPH3/RPT2-like"/>
</dbReference>
<comment type="pathway">
    <text evidence="1">Protein modification; protein ubiquitination.</text>
</comment>
<keyword evidence="7" id="KW-1185">Reference proteome</keyword>
<evidence type="ECO:0000256" key="1">
    <source>
        <dbReference type="ARBA" id="ARBA00004906"/>
    </source>
</evidence>
<evidence type="ECO:0000256" key="3">
    <source>
        <dbReference type="PROSITE-ProRule" id="PRU00982"/>
    </source>
</evidence>
<dbReference type="EMBL" id="BQKI01000009">
    <property type="protein sequence ID" value="GJN02587.1"/>
    <property type="molecule type" value="Genomic_DNA"/>
</dbReference>
<evidence type="ECO:0000259" key="5">
    <source>
        <dbReference type="PROSITE" id="PS51649"/>
    </source>
</evidence>
<dbReference type="PROSITE" id="PS51649">
    <property type="entry name" value="NPH3"/>
    <property type="match status" value="1"/>
</dbReference>
<dbReference type="InterPro" id="IPR011333">
    <property type="entry name" value="SKP1/BTB/POZ_sf"/>
</dbReference>
<evidence type="ECO:0000256" key="4">
    <source>
        <dbReference type="SAM" id="MobiDB-lite"/>
    </source>
</evidence>
<evidence type="ECO:0000313" key="7">
    <source>
        <dbReference type="Proteomes" id="UP001054889"/>
    </source>
</evidence>
<reference evidence="6" key="2">
    <citation type="submission" date="2021-12" db="EMBL/GenBank/DDBJ databases">
        <title>Resequencing data analysis of finger millet.</title>
        <authorList>
            <person name="Hatakeyama M."/>
            <person name="Aluri S."/>
            <person name="Balachadran M.T."/>
            <person name="Sivarajan S.R."/>
            <person name="Poveda L."/>
            <person name="Shimizu-Inatsugi R."/>
            <person name="Schlapbach R."/>
            <person name="Sreeman S.M."/>
            <person name="Shimizu K.K."/>
        </authorList>
    </citation>
    <scope>NUCLEOTIDE SEQUENCE</scope>
</reference>
<dbReference type="Pfam" id="PF03000">
    <property type="entry name" value="NPH3"/>
    <property type="match status" value="1"/>
</dbReference>
<protein>
    <recommendedName>
        <fullName evidence="5">NPH3 domain-containing protein</fullName>
    </recommendedName>
</protein>
<dbReference type="SUPFAM" id="SSF54695">
    <property type="entry name" value="POZ domain"/>
    <property type="match status" value="1"/>
</dbReference>
<accession>A0AAV5CXG2</accession>
<dbReference type="AlphaFoldDB" id="A0AAV5CXG2"/>
<evidence type="ECO:0000313" key="6">
    <source>
        <dbReference type="EMBL" id="GJN02587.1"/>
    </source>
</evidence>